<reference evidence="2" key="1">
    <citation type="submission" date="2020-09" db="EMBL/GenBank/DDBJ databases">
        <title>Genome-Enabled Discovery of Anthraquinone Biosynthesis in Senna tora.</title>
        <authorList>
            <person name="Kang S.-H."/>
            <person name="Pandey R.P."/>
            <person name="Lee C.-M."/>
            <person name="Sim J.-S."/>
            <person name="Jeong J.-T."/>
            <person name="Choi B.-S."/>
            <person name="Jung M."/>
            <person name="Ginzburg D."/>
            <person name="Zhao K."/>
            <person name="Won S.Y."/>
            <person name="Oh T.-J."/>
            <person name="Yu Y."/>
            <person name="Kim N.-H."/>
            <person name="Lee O.R."/>
            <person name="Lee T.-H."/>
            <person name="Bashyal P."/>
            <person name="Kim T.-S."/>
            <person name="Lee W.-H."/>
            <person name="Kawkins C."/>
            <person name="Kim C.-K."/>
            <person name="Kim J.S."/>
            <person name="Ahn B.O."/>
            <person name="Rhee S.Y."/>
            <person name="Sohng J.K."/>
        </authorList>
    </citation>
    <scope>NUCLEOTIDE SEQUENCE</scope>
    <source>
        <tissue evidence="2">Leaf</tissue>
    </source>
</reference>
<name>A0A834W6Q3_9FABA</name>
<dbReference type="Proteomes" id="UP000634136">
    <property type="component" value="Unassembled WGS sequence"/>
</dbReference>
<proteinExistence type="predicted"/>
<sequence length="55" mass="5916">MATSEKGSGSEPNTAEVKPNTQEAGVDPLKSAQVIGPASRAQRLRKPPYWAQDYT</sequence>
<feature type="region of interest" description="Disordered" evidence="1">
    <location>
        <begin position="1"/>
        <end position="55"/>
    </location>
</feature>
<organism evidence="2 3">
    <name type="scientific">Senna tora</name>
    <dbReference type="NCBI Taxonomy" id="362788"/>
    <lineage>
        <taxon>Eukaryota</taxon>
        <taxon>Viridiplantae</taxon>
        <taxon>Streptophyta</taxon>
        <taxon>Embryophyta</taxon>
        <taxon>Tracheophyta</taxon>
        <taxon>Spermatophyta</taxon>
        <taxon>Magnoliopsida</taxon>
        <taxon>eudicotyledons</taxon>
        <taxon>Gunneridae</taxon>
        <taxon>Pentapetalae</taxon>
        <taxon>rosids</taxon>
        <taxon>fabids</taxon>
        <taxon>Fabales</taxon>
        <taxon>Fabaceae</taxon>
        <taxon>Caesalpinioideae</taxon>
        <taxon>Cassia clade</taxon>
        <taxon>Senna</taxon>
    </lineage>
</organism>
<evidence type="ECO:0000313" key="2">
    <source>
        <dbReference type="EMBL" id="KAF7810333.1"/>
    </source>
</evidence>
<comment type="caution">
    <text evidence="2">The sequence shown here is derived from an EMBL/GenBank/DDBJ whole genome shotgun (WGS) entry which is preliminary data.</text>
</comment>
<evidence type="ECO:0000313" key="3">
    <source>
        <dbReference type="Proteomes" id="UP000634136"/>
    </source>
</evidence>
<protein>
    <submittedName>
        <fullName evidence="2">Uncharacterized protein</fullName>
    </submittedName>
</protein>
<accession>A0A834W6Q3</accession>
<dbReference type="EMBL" id="JAAIUW010000011">
    <property type="protein sequence ID" value="KAF7810333.1"/>
    <property type="molecule type" value="Genomic_DNA"/>
</dbReference>
<dbReference type="AlphaFoldDB" id="A0A834W6Q3"/>
<keyword evidence="3" id="KW-1185">Reference proteome</keyword>
<feature type="compositionally biased region" description="Polar residues" evidence="1">
    <location>
        <begin position="1"/>
        <end position="23"/>
    </location>
</feature>
<gene>
    <name evidence="2" type="ORF">G2W53_037076</name>
</gene>
<evidence type="ECO:0000256" key="1">
    <source>
        <dbReference type="SAM" id="MobiDB-lite"/>
    </source>
</evidence>